<dbReference type="Pfam" id="PF05076">
    <property type="entry name" value="SUFU"/>
    <property type="match status" value="1"/>
</dbReference>
<dbReference type="EMBL" id="LN899823">
    <property type="protein sequence ID" value="CUV24068.1"/>
    <property type="molecule type" value="Genomic_DNA"/>
</dbReference>
<organism evidence="4">
    <name type="scientific">Ralstonia solanacearum</name>
    <name type="common">Pseudomonas solanacearum</name>
    <dbReference type="NCBI Taxonomy" id="305"/>
    <lineage>
        <taxon>Bacteria</taxon>
        <taxon>Pseudomonadati</taxon>
        <taxon>Pseudomonadota</taxon>
        <taxon>Betaproteobacteria</taxon>
        <taxon>Burkholderiales</taxon>
        <taxon>Burkholderiaceae</taxon>
        <taxon>Ralstonia</taxon>
        <taxon>Ralstonia solanacearum species complex</taxon>
    </lineage>
</organism>
<evidence type="ECO:0000313" key="2">
    <source>
        <dbReference type="EMBL" id="CUV24068.1"/>
    </source>
</evidence>
<accession>A0A0S4XHV8</accession>
<feature type="domain" description="Suppressor of fused-like" evidence="1">
    <location>
        <begin position="27"/>
        <end position="183"/>
    </location>
</feature>
<reference evidence="4" key="1">
    <citation type="submission" date="2015-10" db="EMBL/GenBank/DDBJ databases">
        <authorList>
            <person name="Gilbert D.G."/>
        </authorList>
    </citation>
    <scope>NUCLEOTIDE SEQUENCE</scope>
    <source>
        <strain evidence="4">Phyl III-seqv23</strain>
    </source>
</reference>
<dbReference type="EMBL" id="LN899822">
    <property type="protein sequence ID" value="CUV62795.1"/>
    <property type="molecule type" value="Genomic_DNA"/>
</dbReference>
<name>A0A0S4XHV8_RALSL</name>
<evidence type="ECO:0000259" key="1">
    <source>
        <dbReference type="Pfam" id="PF05076"/>
    </source>
</evidence>
<sequence length="189" mass="20689">MTIIEHLERHLGPIAEGWGTPISSDDQSRVRIVRFSNVPYDGAMTFCTVGHSDHVAEMDDGRTVRQELLFSTAGSYPADQVASFLLTLSSYLRSRTKALLRGEVIGPSAPVIPGVAANAVYASMPVIFPQGLEVYSESVPSTVLVWLVPLSASEAGFVRKEGWSRFEDLLEERNPDLLDLDRPSLVTIS</sequence>
<proteinExistence type="predicted"/>
<dbReference type="EMBL" id="LN899825">
    <property type="protein sequence ID" value="CUV37631.1"/>
    <property type="molecule type" value="Genomic_DNA"/>
</dbReference>
<evidence type="ECO:0000313" key="3">
    <source>
        <dbReference type="EMBL" id="CUV37631.1"/>
    </source>
</evidence>
<gene>
    <name evidence="4" type="ORF">RD1301_v1_2720005</name>
    <name evidence="2" type="ORF">RUN1744_v1_570018</name>
    <name evidence="3" type="ORF">TD1301_v1_4220002</name>
</gene>
<evidence type="ECO:0000313" key="4">
    <source>
        <dbReference type="EMBL" id="CUV62795.1"/>
    </source>
</evidence>
<dbReference type="InterPro" id="IPR020941">
    <property type="entry name" value="SUFU-like_domain"/>
</dbReference>
<dbReference type="AlphaFoldDB" id="A0A0S4XHV8"/>
<protein>
    <submittedName>
        <fullName evidence="4">Conserved hypothethical protein</fullName>
    </submittedName>
</protein>